<gene>
    <name evidence="2" type="ORF">FIBSPDRAFT_864470</name>
</gene>
<reference evidence="2 3" key="1">
    <citation type="journal article" date="2016" name="Mol. Biol. Evol.">
        <title>Comparative Genomics of Early-Diverging Mushroom-Forming Fungi Provides Insights into the Origins of Lignocellulose Decay Capabilities.</title>
        <authorList>
            <person name="Nagy L.G."/>
            <person name="Riley R."/>
            <person name="Tritt A."/>
            <person name="Adam C."/>
            <person name="Daum C."/>
            <person name="Floudas D."/>
            <person name="Sun H."/>
            <person name="Yadav J.S."/>
            <person name="Pangilinan J."/>
            <person name="Larsson K.H."/>
            <person name="Matsuura K."/>
            <person name="Barry K."/>
            <person name="Labutti K."/>
            <person name="Kuo R."/>
            <person name="Ohm R.A."/>
            <person name="Bhattacharya S.S."/>
            <person name="Shirouzu T."/>
            <person name="Yoshinaga Y."/>
            <person name="Martin F.M."/>
            <person name="Grigoriev I.V."/>
            <person name="Hibbett D.S."/>
        </authorList>
    </citation>
    <scope>NUCLEOTIDE SEQUENCE [LARGE SCALE GENOMIC DNA]</scope>
    <source>
        <strain evidence="2 3">CBS 109695</strain>
    </source>
</reference>
<keyword evidence="3" id="KW-1185">Reference proteome</keyword>
<evidence type="ECO:0000313" key="3">
    <source>
        <dbReference type="Proteomes" id="UP000076532"/>
    </source>
</evidence>
<feature type="region of interest" description="Disordered" evidence="1">
    <location>
        <begin position="27"/>
        <end position="53"/>
    </location>
</feature>
<proteinExistence type="predicted"/>
<dbReference type="Proteomes" id="UP000076532">
    <property type="component" value="Unassembled WGS sequence"/>
</dbReference>
<dbReference type="AlphaFoldDB" id="A0A166GHK4"/>
<dbReference type="EMBL" id="KV417578">
    <property type="protein sequence ID" value="KZP17841.1"/>
    <property type="molecule type" value="Genomic_DNA"/>
</dbReference>
<organism evidence="2 3">
    <name type="scientific">Athelia psychrophila</name>
    <dbReference type="NCBI Taxonomy" id="1759441"/>
    <lineage>
        <taxon>Eukaryota</taxon>
        <taxon>Fungi</taxon>
        <taxon>Dikarya</taxon>
        <taxon>Basidiomycota</taxon>
        <taxon>Agaricomycotina</taxon>
        <taxon>Agaricomycetes</taxon>
        <taxon>Agaricomycetidae</taxon>
        <taxon>Atheliales</taxon>
        <taxon>Atheliaceae</taxon>
        <taxon>Athelia</taxon>
    </lineage>
</organism>
<accession>A0A166GHK4</accession>
<feature type="compositionally biased region" description="Low complexity" evidence="1">
    <location>
        <begin position="31"/>
        <end position="47"/>
    </location>
</feature>
<evidence type="ECO:0000256" key="1">
    <source>
        <dbReference type="SAM" id="MobiDB-lite"/>
    </source>
</evidence>
<sequence>MHAAVPELVQGVISVGAPSPGAGLLEPIATVPPSSSVTSWQTTTQVPARRTKA</sequence>
<evidence type="ECO:0000313" key="2">
    <source>
        <dbReference type="EMBL" id="KZP17841.1"/>
    </source>
</evidence>
<protein>
    <submittedName>
        <fullName evidence="2">Uncharacterized protein</fullName>
    </submittedName>
</protein>
<name>A0A166GHK4_9AGAM</name>